<feature type="domain" description="Amidohydrolase-related" evidence="5">
    <location>
        <begin position="78"/>
        <end position="362"/>
    </location>
</feature>
<accession>A0A419V053</accession>
<dbReference type="Pfam" id="PF01979">
    <property type="entry name" value="Amidohydro_1"/>
    <property type="match status" value="1"/>
</dbReference>
<dbReference type="InterPro" id="IPR026912">
    <property type="entry name" value="Adenine_deam_C"/>
</dbReference>
<reference evidence="7 8" key="1">
    <citation type="submission" date="2018-09" db="EMBL/GenBank/DDBJ databases">
        <title>Genomic Encyclopedia of Archaeal and Bacterial Type Strains, Phase II (KMG-II): from individual species to whole genera.</title>
        <authorList>
            <person name="Goeker M."/>
        </authorList>
    </citation>
    <scope>NUCLEOTIDE SEQUENCE [LARGE SCALE GENOMIC DNA]</scope>
    <source>
        <strain evidence="7 8">DSM 17008</strain>
    </source>
</reference>
<dbReference type="Proteomes" id="UP000285120">
    <property type="component" value="Unassembled WGS sequence"/>
</dbReference>
<evidence type="ECO:0000259" key="5">
    <source>
        <dbReference type="Pfam" id="PF01979"/>
    </source>
</evidence>
<comment type="caution">
    <text evidence="7">The sequence shown here is derived from an EMBL/GenBank/DDBJ whole genome shotgun (WGS) entry which is preliminary data.</text>
</comment>
<protein>
    <recommendedName>
        <fullName evidence="2">adenine deaminase</fullName>
        <ecNumber evidence="2">3.5.4.2</ecNumber>
    </recommendedName>
</protein>
<evidence type="ECO:0000256" key="3">
    <source>
        <dbReference type="ARBA" id="ARBA00022801"/>
    </source>
</evidence>
<comment type="catalytic activity">
    <reaction evidence="4">
        <text>adenine + H2O + H(+) = hypoxanthine + NH4(+)</text>
        <dbReference type="Rhea" id="RHEA:23688"/>
        <dbReference type="ChEBI" id="CHEBI:15377"/>
        <dbReference type="ChEBI" id="CHEBI:15378"/>
        <dbReference type="ChEBI" id="CHEBI:16708"/>
        <dbReference type="ChEBI" id="CHEBI:17368"/>
        <dbReference type="ChEBI" id="CHEBI:28938"/>
        <dbReference type="EC" id="3.5.4.2"/>
    </reaction>
</comment>
<dbReference type="GO" id="GO:0000034">
    <property type="term" value="F:adenine deaminase activity"/>
    <property type="evidence" value="ECO:0007669"/>
    <property type="project" value="UniProtKB-EC"/>
</dbReference>
<keyword evidence="3" id="KW-0378">Hydrolase</keyword>
<dbReference type="Gene3D" id="3.20.20.140">
    <property type="entry name" value="Metal-dependent hydrolases"/>
    <property type="match status" value="1"/>
</dbReference>
<dbReference type="SUPFAM" id="SSF51556">
    <property type="entry name" value="Metallo-dependent hydrolases"/>
    <property type="match status" value="1"/>
</dbReference>
<dbReference type="AlphaFoldDB" id="A0A419V053"/>
<gene>
    <name evidence="7" type="ORF">ATL39_2646</name>
</gene>
<dbReference type="InterPro" id="IPR011059">
    <property type="entry name" value="Metal-dep_hydrolase_composite"/>
</dbReference>
<evidence type="ECO:0000259" key="6">
    <source>
        <dbReference type="Pfam" id="PF13382"/>
    </source>
</evidence>
<dbReference type="PANTHER" id="PTHR11113">
    <property type="entry name" value="N-ACETYLGLUCOSAMINE-6-PHOSPHATE DEACETYLASE"/>
    <property type="match status" value="1"/>
</dbReference>
<organism evidence="7 8">
    <name type="scientific">Sinobaca qinghaiensis</name>
    <dbReference type="NCBI Taxonomy" id="342944"/>
    <lineage>
        <taxon>Bacteria</taxon>
        <taxon>Bacillati</taxon>
        <taxon>Bacillota</taxon>
        <taxon>Bacilli</taxon>
        <taxon>Bacillales</taxon>
        <taxon>Sporolactobacillaceae</taxon>
        <taxon>Sinobaca</taxon>
    </lineage>
</organism>
<dbReference type="EC" id="3.5.4.2" evidence="2"/>
<sequence>MASRLFRWNKQTLRNQLSVIRGQRSPDIVLKNATYLSSARKKWLEGHIWIADDRIIYVGDSLPDNTDQAEVVNCTGQYLVPGYIEPHVHPFQLYNPHTFAAYASQRGTTTLVNDNMFFFLHVEKKKALTLIEELDNLPTSMYWWARYDAQTEMEEEDSIFSPSKMMAWVEHPLVVQGGELTAWPRVMTGDDTILHWMQQTKEINKPIEGHLPGASEKTIIQMALLGVSGDHEAMTADEALMRLDAGMTTSLRYSSIRPDLPEMLEGLLEAGITDFSRFTMNTDGSTPAFYKDGVMDQTIEIALEKGVPEIEAYEMASYNAAKHLGIDDYVGMIAPGRIAHINFLKDPSTPKPEAVMAKGKWVYREEKNLYPQKHFSWSEYGVHPLMLDWNLSDEDLHFSMPMGIELVNSVILKPYQIGVDATNEELDPDHDECFFTMLDRHGKWRINTVIKGFAENLGGLATTFSNTGDIILIGKRKKDMLRAFEELKQNDGGIFLVENNEVIEGLPLKLFGAMSLAPMEEVIAKHESIDKKLRERGYKHADPIYSMLFFSSTHLPYIRVTQKGIFDVHKKTVLFPSIMR</sequence>
<dbReference type="PANTHER" id="PTHR11113:SF6">
    <property type="entry name" value="ADENINE DEAMINASE YERA-RELATED"/>
    <property type="match status" value="1"/>
</dbReference>
<dbReference type="InterPro" id="IPR006680">
    <property type="entry name" value="Amidohydro-rel"/>
</dbReference>
<dbReference type="SUPFAM" id="SSF51338">
    <property type="entry name" value="Composite domain of metallo-dependent hydrolases"/>
    <property type="match status" value="1"/>
</dbReference>
<keyword evidence="8" id="KW-1185">Reference proteome</keyword>
<dbReference type="OrthoDB" id="9775607at2"/>
<dbReference type="InterPro" id="IPR032466">
    <property type="entry name" value="Metal_Hydrolase"/>
</dbReference>
<comment type="similarity">
    <text evidence="1">Belongs to the metallo-dependent hydrolases superfamily. Adenine deaminase family.</text>
</comment>
<evidence type="ECO:0000313" key="8">
    <source>
        <dbReference type="Proteomes" id="UP000285120"/>
    </source>
</evidence>
<feature type="domain" description="Adenine deaminase C-terminal" evidence="6">
    <location>
        <begin position="419"/>
        <end position="571"/>
    </location>
</feature>
<dbReference type="Pfam" id="PF13382">
    <property type="entry name" value="Adenine_deam_C"/>
    <property type="match status" value="1"/>
</dbReference>
<evidence type="ECO:0000313" key="7">
    <source>
        <dbReference type="EMBL" id="RKD71250.1"/>
    </source>
</evidence>
<dbReference type="EMBL" id="RAPK01000010">
    <property type="protein sequence ID" value="RKD71250.1"/>
    <property type="molecule type" value="Genomic_DNA"/>
</dbReference>
<evidence type="ECO:0000256" key="4">
    <source>
        <dbReference type="ARBA" id="ARBA00047720"/>
    </source>
</evidence>
<name>A0A419V053_9BACL</name>
<dbReference type="Gene3D" id="2.30.40.10">
    <property type="entry name" value="Urease, subunit C, domain 1"/>
    <property type="match status" value="1"/>
</dbReference>
<proteinExistence type="inferred from homology"/>
<evidence type="ECO:0000256" key="2">
    <source>
        <dbReference type="ARBA" id="ARBA00012782"/>
    </source>
</evidence>
<evidence type="ECO:0000256" key="1">
    <source>
        <dbReference type="ARBA" id="ARBA00006773"/>
    </source>
</evidence>
<dbReference type="RefSeq" id="WP_120193796.1">
    <property type="nucleotide sequence ID" value="NZ_RAPK01000010.1"/>
</dbReference>